<evidence type="ECO:0000256" key="4">
    <source>
        <dbReference type="ARBA" id="ARBA00023163"/>
    </source>
</evidence>
<dbReference type="CDD" id="cd06267">
    <property type="entry name" value="PBP1_LacI_sugar_binding-like"/>
    <property type="match status" value="1"/>
</dbReference>
<keyword evidence="2" id="KW-0805">Transcription regulation</keyword>
<evidence type="ECO:0000259" key="5">
    <source>
        <dbReference type="PROSITE" id="PS50932"/>
    </source>
</evidence>
<dbReference type="PANTHER" id="PTHR30146:SF148">
    <property type="entry name" value="HTH-TYPE TRANSCRIPTIONAL REPRESSOR PURR-RELATED"/>
    <property type="match status" value="1"/>
</dbReference>
<dbReference type="Gene3D" id="1.10.260.40">
    <property type="entry name" value="lambda repressor-like DNA-binding domains"/>
    <property type="match status" value="1"/>
</dbReference>
<dbReference type="PRINTS" id="PR00036">
    <property type="entry name" value="HTHLACI"/>
</dbReference>
<dbReference type="InterPro" id="IPR010982">
    <property type="entry name" value="Lambda_DNA-bd_dom_sf"/>
</dbReference>
<keyword evidence="1" id="KW-0678">Repressor</keyword>
<evidence type="ECO:0000313" key="6">
    <source>
        <dbReference type="EMBL" id="QAY71653.1"/>
    </source>
</evidence>
<reference evidence="6 7" key="1">
    <citation type="submission" date="2019-01" db="EMBL/GenBank/DDBJ databases">
        <title>Genome sequencing of strain FW10M-9.</title>
        <authorList>
            <person name="Heo J."/>
            <person name="Kim S.-J."/>
            <person name="Kim J.-S."/>
            <person name="Hong S.-B."/>
            <person name="Kwon S.-W."/>
        </authorList>
    </citation>
    <scope>NUCLEOTIDE SEQUENCE [LARGE SCALE GENOMIC DNA]</scope>
    <source>
        <strain evidence="6 7">FW10M-9</strain>
    </source>
</reference>
<accession>A0A4P6F9P6</accession>
<dbReference type="PROSITE" id="PS50932">
    <property type="entry name" value="HTH_LACI_2"/>
    <property type="match status" value="1"/>
</dbReference>
<keyword evidence="7" id="KW-1185">Reference proteome</keyword>
<dbReference type="RefSeq" id="WP_129190550.1">
    <property type="nucleotide sequence ID" value="NZ_CP035493.1"/>
</dbReference>
<dbReference type="OrthoDB" id="37081at2"/>
<dbReference type="InterPro" id="IPR028082">
    <property type="entry name" value="Peripla_BP_I"/>
</dbReference>
<dbReference type="Pfam" id="PF13377">
    <property type="entry name" value="Peripla_BP_3"/>
    <property type="match status" value="1"/>
</dbReference>
<evidence type="ECO:0000256" key="1">
    <source>
        <dbReference type="ARBA" id="ARBA00022491"/>
    </source>
</evidence>
<sequence>MNNETGRAAKPRRATIKDVAQEAGVSRSTVSRALTGNGYVSADIRTRVLSAATRLRYVPDAMARSLRQQASSTIGVLVSDLRNSFYADMAAGAGLAARRAGYTMVLVDDFAAPSSEIEAVKQVVELRVAGVIIAPVSVEAVDYLLRNEVPVVEVDRQFASGRCDAVVVDNRAGARELTAHLVGLGHTRIALLVDQVDWTTGRDRLDGYRDALAQAGVAADENLVVSVGWTADAVHARVAELLREDAPPTALLAVNNVVAEGAYRAVMDAKLRLPQDISLVSFDDASWMSMVSPGVTAATQDAAALGDIAVGRLLNRIDTPDSPVQTVVLAARLVARGSTGKPTA</sequence>
<dbReference type="Proteomes" id="UP000292118">
    <property type="component" value="Chromosome"/>
</dbReference>
<dbReference type="InterPro" id="IPR000843">
    <property type="entry name" value="HTH_LacI"/>
</dbReference>
<dbReference type="EMBL" id="CP035493">
    <property type="protein sequence ID" value="QAY71653.1"/>
    <property type="molecule type" value="Genomic_DNA"/>
</dbReference>
<dbReference type="SUPFAM" id="SSF53822">
    <property type="entry name" value="Periplasmic binding protein-like I"/>
    <property type="match status" value="1"/>
</dbReference>
<dbReference type="CDD" id="cd01392">
    <property type="entry name" value="HTH_LacI"/>
    <property type="match status" value="1"/>
</dbReference>
<organism evidence="6 7">
    <name type="scientific">Xylanimonas protaetiae</name>
    <dbReference type="NCBI Taxonomy" id="2509457"/>
    <lineage>
        <taxon>Bacteria</taxon>
        <taxon>Bacillati</taxon>
        <taxon>Actinomycetota</taxon>
        <taxon>Actinomycetes</taxon>
        <taxon>Micrococcales</taxon>
        <taxon>Promicromonosporaceae</taxon>
        <taxon>Xylanimonas</taxon>
    </lineage>
</organism>
<feature type="domain" description="HTH lacI-type" evidence="5">
    <location>
        <begin position="14"/>
        <end position="68"/>
    </location>
</feature>
<dbReference type="Gene3D" id="3.40.50.2300">
    <property type="match status" value="2"/>
</dbReference>
<dbReference type="KEGG" id="xya:ET471_17755"/>
<proteinExistence type="predicted"/>
<evidence type="ECO:0000256" key="3">
    <source>
        <dbReference type="ARBA" id="ARBA00023125"/>
    </source>
</evidence>
<dbReference type="PROSITE" id="PS00356">
    <property type="entry name" value="HTH_LACI_1"/>
    <property type="match status" value="1"/>
</dbReference>
<dbReference type="SUPFAM" id="SSF47413">
    <property type="entry name" value="lambda repressor-like DNA-binding domains"/>
    <property type="match status" value="1"/>
</dbReference>
<dbReference type="GO" id="GO:0003700">
    <property type="term" value="F:DNA-binding transcription factor activity"/>
    <property type="evidence" value="ECO:0007669"/>
    <property type="project" value="TreeGrafter"/>
</dbReference>
<dbReference type="PANTHER" id="PTHR30146">
    <property type="entry name" value="LACI-RELATED TRANSCRIPTIONAL REPRESSOR"/>
    <property type="match status" value="1"/>
</dbReference>
<name>A0A4P6F9P6_9MICO</name>
<evidence type="ECO:0000313" key="7">
    <source>
        <dbReference type="Proteomes" id="UP000292118"/>
    </source>
</evidence>
<gene>
    <name evidence="6" type="ORF">ET471_17755</name>
</gene>
<protein>
    <submittedName>
        <fullName evidence="6">LacI family transcriptional regulator</fullName>
    </submittedName>
</protein>
<dbReference type="SMART" id="SM00354">
    <property type="entry name" value="HTH_LACI"/>
    <property type="match status" value="1"/>
</dbReference>
<evidence type="ECO:0000256" key="2">
    <source>
        <dbReference type="ARBA" id="ARBA00023015"/>
    </source>
</evidence>
<dbReference type="Pfam" id="PF00356">
    <property type="entry name" value="LacI"/>
    <property type="match status" value="1"/>
</dbReference>
<keyword evidence="3" id="KW-0238">DNA-binding</keyword>
<dbReference type="AlphaFoldDB" id="A0A4P6F9P6"/>
<dbReference type="GO" id="GO:0000976">
    <property type="term" value="F:transcription cis-regulatory region binding"/>
    <property type="evidence" value="ECO:0007669"/>
    <property type="project" value="TreeGrafter"/>
</dbReference>
<dbReference type="InterPro" id="IPR046335">
    <property type="entry name" value="LacI/GalR-like_sensor"/>
</dbReference>
<keyword evidence="4" id="KW-0804">Transcription</keyword>